<dbReference type="Proteomes" id="UP000315750">
    <property type="component" value="Chromosome"/>
</dbReference>
<proteinExistence type="predicted"/>
<dbReference type="KEGG" id="amuc:Pan181_45330"/>
<dbReference type="EMBL" id="CP036278">
    <property type="protein sequence ID" value="QDU58300.1"/>
    <property type="molecule type" value="Genomic_DNA"/>
</dbReference>
<evidence type="ECO:0000313" key="1">
    <source>
        <dbReference type="EMBL" id="QDU58300.1"/>
    </source>
</evidence>
<protein>
    <submittedName>
        <fullName evidence="1">Uncharacterized protein</fullName>
    </submittedName>
</protein>
<keyword evidence="2" id="KW-1185">Reference proteome</keyword>
<name>A0A518AU92_9BACT</name>
<reference evidence="1 2" key="1">
    <citation type="submission" date="2019-02" db="EMBL/GenBank/DDBJ databases">
        <title>Deep-cultivation of Planctomycetes and their phenomic and genomic characterization uncovers novel biology.</title>
        <authorList>
            <person name="Wiegand S."/>
            <person name="Jogler M."/>
            <person name="Boedeker C."/>
            <person name="Pinto D."/>
            <person name="Vollmers J."/>
            <person name="Rivas-Marin E."/>
            <person name="Kohn T."/>
            <person name="Peeters S.H."/>
            <person name="Heuer A."/>
            <person name="Rast P."/>
            <person name="Oberbeckmann S."/>
            <person name="Bunk B."/>
            <person name="Jeske O."/>
            <person name="Meyerdierks A."/>
            <person name="Storesund J.E."/>
            <person name="Kallscheuer N."/>
            <person name="Luecker S."/>
            <person name="Lage O.M."/>
            <person name="Pohl T."/>
            <person name="Merkel B.J."/>
            <person name="Hornburger P."/>
            <person name="Mueller R.-W."/>
            <person name="Bruemmer F."/>
            <person name="Labrenz M."/>
            <person name="Spormann A.M."/>
            <person name="Op den Camp H."/>
            <person name="Overmann J."/>
            <person name="Amann R."/>
            <person name="Jetten M.S.M."/>
            <person name="Mascher T."/>
            <person name="Medema M.H."/>
            <person name="Devos D.P."/>
            <person name="Kaster A.-K."/>
            <person name="Ovreas L."/>
            <person name="Rohde M."/>
            <person name="Galperin M.Y."/>
            <person name="Jogler C."/>
        </authorList>
    </citation>
    <scope>NUCLEOTIDE SEQUENCE [LARGE SCALE GENOMIC DNA]</scope>
    <source>
        <strain evidence="1 2">Pan181</strain>
    </source>
</reference>
<organism evidence="1 2">
    <name type="scientific">Aeoliella mucimassa</name>
    <dbReference type="NCBI Taxonomy" id="2527972"/>
    <lineage>
        <taxon>Bacteria</taxon>
        <taxon>Pseudomonadati</taxon>
        <taxon>Planctomycetota</taxon>
        <taxon>Planctomycetia</taxon>
        <taxon>Pirellulales</taxon>
        <taxon>Lacipirellulaceae</taxon>
        <taxon>Aeoliella</taxon>
    </lineage>
</organism>
<sequence length="74" mass="8688">MPVDRWATCTRLSFHVEQLTHPLYVAAPQWFTRLGGWLTKQSKARRTFARRALVLSRCSQIGAYERFFTAKSER</sequence>
<evidence type="ECO:0000313" key="2">
    <source>
        <dbReference type="Proteomes" id="UP000315750"/>
    </source>
</evidence>
<accession>A0A518AU92</accession>
<gene>
    <name evidence="1" type="ORF">Pan181_45330</name>
</gene>
<dbReference type="AlphaFoldDB" id="A0A518AU92"/>